<feature type="region of interest" description="Disordered" evidence="1">
    <location>
        <begin position="249"/>
        <end position="268"/>
    </location>
</feature>
<feature type="region of interest" description="Disordered" evidence="1">
    <location>
        <begin position="304"/>
        <end position="497"/>
    </location>
</feature>
<dbReference type="Proteomes" id="UP000006352">
    <property type="component" value="Unassembled WGS sequence"/>
</dbReference>
<feature type="compositionally biased region" description="Polar residues" evidence="1">
    <location>
        <begin position="343"/>
        <end position="361"/>
    </location>
</feature>
<feature type="region of interest" description="Disordered" evidence="1">
    <location>
        <begin position="51"/>
        <end position="84"/>
    </location>
</feature>
<reference evidence="2 3" key="1">
    <citation type="journal article" date="2012" name="Appl. Environ. Microbiol.">
        <title>Short-read sequencing for genomic analysis of the brown rot fungus Fibroporia radiculosa.</title>
        <authorList>
            <person name="Tang J.D."/>
            <person name="Perkins A.D."/>
            <person name="Sonstegard T.S."/>
            <person name="Schroeder S.G."/>
            <person name="Burgess S.C."/>
            <person name="Diehl S.V."/>
        </authorList>
    </citation>
    <scope>NUCLEOTIDE SEQUENCE [LARGE SCALE GENOMIC DNA]</scope>
    <source>
        <strain evidence="2 3">TFFH 294</strain>
    </source>
</reference>
<accession>J4IAZ4</accession>
<proteinExistence type="predicted"/>
<dbReference type="GeneID" id="24098677"/>
<evidence type="ECO:0000256" key="1">
    <source>
        <dbReference type="SAM" id="MobiDB-lite"/>
    </source>
</evidence>
<feature type="compositionally biased region" description="Low complexity" evidence="1">
    <location>
        <begin position="381"/>
        <end position="393"/>
    </location>
</feature>
<feature type="compositionally biased region" description="Polar residues" evidence="1">
    <location>
        <begin position="682"/>
        <end position="695"/>
    </location>
</feature>
<keyword evidence="3" id="KW-1185">Reference proteome</keyword>
<dbReference type="EMBL" id="HE797128">
    <property type="protein sequence ID" value="CCM03766.1"/>
    <property type="molecule type" value="Genomic_DNA"/>
</dbReference>
<dbReference type="OrthoDB" id="2791653at2759"/>
<feature type="region of interest" description="Disordered" evidence="1">
    <location>
        <begin position="137"/>
        <end position="235"/>
    </location>
</feature>
<feature type="region of interest" description="Disordered" evidence="1">
    <location>
        <begin position="96"/>
        <end position="123"/>
    </location>
</feature>
<feature type="region of interest" description="Disordered" evidence="1">
    <location>
        <begin position="630"/>
        <end position="700"/>
    </location>
</feature>
<dbReference type="InParanoid" id="J4IAZ4"/>
<sequence>MTTQDAPGAVPIRQHAPGEVLERSVRTKAAASSRSLLIVSDLTAALEYDERTRQLGPSYVSRTPLPTSEGGLPPPPRSRSRPKMAHNVVAAAGAQVSVSLPSSPSSSSQLLGRSEPPTLNPYINPVPRFSLILRKGSPASADEGQASSPDSGSLSHESSHDVHNAQASPASASPTSARSEGVRHQRGLSSLQRVEKMLAKSKRPLAKLSDASLRSSRRASDVDMSPTKLAEKAGKDKLLRQYLRVLERGKGGEQSASAPSSPTVALASDVGLGTSSPVSWPRLPAGRPFSRLSAAAEAASINRADASPSALSHAREGSDMSLRSLPSSSSYEPPSASTERHISISSTIYPSSQHSFDSSPRNAFDRSTAMHDDNDSFIDLTSPTFSPPVSSSHEPSHKLSMRASDERAVLQSYSSEAPNAAHVSSAKPHLPRLSTSASAKPPLPTTPKPNFRRSQSAHSPLQKTRSDGDHAPSPLCGPRADAERTLRGMPSTTNLLRPEERAELVRKTRKLAQVFGQTPGSVPAPVDVDLANGCLPKSGRGKGPGLSKRRHKQVASMLHDPIVPVYDAQKRLVWPPGEDAALLSPLSGRRRSVPLSPRDLSSMAYSDDSHSFLTISKDAPHVIEIGSQEGVPESDWDSHPGHAHHASTSPTSFIDLSDDETPHDALSAATPKFLRRPPHLRSPSTPSLIESFSSEHQAEVERRRKREKLAKLHRFLGSRIPVHLVLGPLDEGVPLPPPASSAANQDMFDESEFRRLRVRRRRSSSAAEFSATWSDEIDRLKDDLNDREKAINVRRAVKMEKARA</sequence>
<protein>
    <submittedName>
        <fullName evidence="2">Uncharacterized protein</fullName>
    </submittedName>
</protein>
<evidence type="ECO:0000313" key="2">
    <source>
        <dbReference type="EMBL" id="CCM03766.1"/>
    </source>
</evidence>
<feature type="compositionally biased region" description="Polar residues" evidence="1">
    <location>
        <begin position="254"/>
        <end position="263"/>
    </location>
</feature>
<feature type="compositionally biased region" description="Low complexity" evidence="1">
    <location>
        <begin position="165"/>
        <end position="179"/>
    </location>
</feature>
<feature type="compositionally biased region" description="Low complexity" evidence="1">
    <location>
        <begin position="96"/>
        <end position="110"/>
    </location>
</feature>
<dbReference type="HOGENOM" id="CLU_350223_0_0_1"/>
<feature type="compositionally biased region" description="Polar residues" evidence="1">
    <location>
        <begin position="145"/>
        <end position="156"/>
    </location>
</feature>
<feature type="region of interest" description="Disordered" evidence="1">
    <location>
        <begin position="1"/>
        <end position="33"/>
    </location>
</feature>
<name>J4IAZ4_9APHY</name>
<dbReference type="RefSeq" id="XP_012183049.1">
    <property type="nucleotide sequence ID" value="XM_012327659.1"/>
</dbReference>
<organism evidence="2 3">
    <name type="scientific">Fibroporia radiculosa</name>
    <dbReference type="NCBI Taxonomy" id="599839"/>
    <lineage>
        <taxon>Eukaryota</taxon>
        <taxon>Fungi</taxon>
        <taxon>Dikarya</taxon>
        <taxon>Basidiomycota</taxon>
        <taxon>Agaricomycotina</taxon>
        <taxon>Agaricomycetes</taxon>
        <taxon>Polyporales</taxon>
        <taxon>Fibroporiaceae</taxon>
        <taxon>Fibroporia</taxon>
    </lineage>
</organism>
<evidence type="ECO:0000313" key="3">
    <source>
        <dbReference type="Proteomes" id="UP000006352"/>
    </source>
</evidence>
<feature type="compositionally biased region" description="Low complexity" evidence="1">
    <location>
        <begin position="319"/>
        <end position="337"/>
    </location>
</feature>
<gene>
    <name evidence="2" type="ORF">FIBRA_05913</name>
</gene>
<feature type="compositionally biased region" description="Polar residues" evidence="1">
    <location>
        <begin position="452"/>
        <end position="463"/>
    </location>
</feature>
<dbReference type="AlphaFoldDB" id="J4IAZ4"/>